<proteinExistence type="predicted"/>
<feature type="transmembrane region" description="Helical" evidence="2">
    <location>
        <begin position="176"/>
        <end position="196"/>
    </location>
</feature>
<dbReference type="EMBL" id="SDOV01000007">
    <property type="protein sequence ID" value="KAH7638907.1"/>
    <property type="molecule type" value="Genomic_DNA"/>
</dbReference>
<dbReference type="PANTHER" id="PTHR47049">
    <property type="entry name" value="PIEZO-TYPE MECHANOSENSITIVE ION CHANNEL HOMOLOG"/>
    <property type="match status" value="1"/>
</dbReference>
<feature type="transmembrane region" description="Helical" evidence="2">
    <location>
        <begin position="64"/>
        <end position="83"/>
    </location>
</feature>
<keyword evidence="2" id="KW-0812">Transmembrane</keyword>
<dbReference type="InterPro" id="IPR056769">
    <property type="entry name" value="Piezo_TM1-24"/>
</dbReference>
<dbReference type="Pfam" id="PF24871">
    <property type="entry name" value="Piezo_TM1-24"/>
    <property type="match status" value="1"/>
</dbReference>
<dbReference type="InterPro" id="IPR027272">
    <property type="entry name" value="Piezo"/>
</dbReference>
<reference evidence="4" key="1">
    <citation type="submission" date="2020-06" db="EMBL/GenBank/DDBJ databases">
        <authorList>
            <person name="Ji K."/>
            <person name="Li J."/>
        </authorList>
    </citation>
    <scope>NUCLEOTIDE SEQUENCE</scope>
    <source>
        <strain evidence="4">JKM2019</strain>
        <tissue evidence="4">Whole body</tissue>
    </source>
</reference>
<protein>
    <recommendedName>
        <fullName evidence="3">Piezo TM1-24 domain-containing protein</fullName>
    </recommendedName>
</protein>
<feature type="transmembrane region" description="Helical" evidence="2">
    <location>
        <begin position="286"/>
        <end position="302"/>
    </location>
</feature>
<organism evidence="4">
    <name type="scientific">Dermatophagoides farinae</name>
    <name type="common">American house dust mite</name>
    <dbReference type="NCBI Taxonomy" id="6954"/>
    <lineage>
        <taxon>Eukaryota</taxon>
        <taxon>Metazoa</taxon>
        <taxon>Ecdysozoa</taxon>
        <taxon>Arthropoda</taxon>
        <taxon>Chelicerata</taxon>
        <taxon>Arachnida</taxon>
        <taxon>Acari</taxon>
        <taxon>Acariformes</taxon>
        <taxon>Sarcoptiformes</taxon>
        <taxon>Astigmata</taxon>
        <taxon>Psoroptidia</taxon>
        <taxon>Analgoidea</taxon>
        <taxon>Pyroglyphidae</taxon>
        <taxon>Dermatophagoidinae</taxon>
        <taxon>Dermatophagoides</taxon>
    </lineage>
</organism>
<feature type="transmembrane region" description="Helical" evidence="2">
    <location>
        <begin position="89"/>
        <end position="105"/>
    </location>
</feature>
<keyword evidence="2" id="KW-1133">Transmembrane helix</keyword>
<feature type="transmembrane region" description="Helical" evidence="2">
    <location>
        <begin position="314"/>
        <end position="331"/>
    </location>
</feature>
<feature type="transmembrane region" description="Helical" evidence="2">
    <location>
        <begin position="261"/>
        <end position="280"/>
    </location>
</feature>
<feature type="transmembrane region" description="Helical" evidence="2">
    <location>
        <begin position="376"/>
        <end position="397"/>
    </location>
</feature>
<sequence>MDDVSKISTMVATTTTKTTGNTPTTIATQNRQKTSSQASTTAAAAAATNSTANINKTMDISLTLCYLLQRILIPCTLAAAVLLRQNLLSGIYLILLLLAPILPSPTPENVINGINGIYLKSIIVLSSIANSAHIITQIILLAAFNYSTSIDYCTNIGKIMNLIGLHRYNDLSFFNIIRLCCMDFIVLLITCLVLAFSSHTYHSKLDTSIGDNITNDIRFQERRFTDVSYVGEMSGRRFTNRQSTMAAPSKRRLKREKAERLSYYISEFIFFISLCASAILEPSLISSIYFLYFLFIGSWFALDRQFGTGYHYFRLFIAIFVALHFSLLYFYQFSMFYPLIPSTDINARLFGLVGYINNTCSDVRHFQLNDYHFVRFLHPLVLLILYFVSVQLIRTILIDKKLSQQQLVRTDTYDDHHGRKSPNTVYMEYDDDERRPMLLSESVHMNYAFDIRSNNNVHTPLLRTNRLNRTYHSIRGRADSMIEPQTLQHNHDRNNDELLTNIHSQQQMSTSLPPSPMPLSPTPTSVLPGGGGGCVE</sequence>
<feature type="transmembrane region" description="Helical" evidence="2">
    <location>
        <begin position="117"/>
        <end position="144"/>
    </location>
</feature>
<name>A0A9D4NVW3_DERFA</name>
<feature type="region of interest" description="Disordered" evidence="1">
    <location>
        <begin position="16"/>
        <end position="35"/>
    </location>
</feature>
<accession>A0A9D4NVW3</accession>
<feature type="domain" description="Piezo TM1-24" evidence="3">
    <location>
        <begin position="84"/>
        <end position="417"/>
    </location>
</feature>
<evidence type="ECO:0000256" key="1">
    <source>
        <dbReference type="SAM" id="MobiDB-lite"/>
    </source>
</evidence>
<evidence type="ECO:0000259" key="3">
    <source>
        <dbReference type="Pfam" id="PF24871"/>
    </source>
</evidence>
<dbReference type="Proteomes" id="UP000828236">
    <property type="component" value="Unassembled WGS sequence"/>
</dbReference>
<dbReference type="AlphaFoldDB" id="A0A9D4NVW3"/>
<keyword evidence="2" id="KW-0472">Membrane</keyword>
<feature type="region of interest" description="Disordered" evidence="1">
    <location>
        <begin position="506"/>
        <end position="536"/>
    </location>
</feature>
<comment type="caution">
    <text evidence="4">The sequence shown here is derived from an EMBL/GenBank/DDBJ whole genome shotgun (WGS) entry which is preliminary data.</text>
</comment>
<evidence type="ECO:0000256" key="2">
    <source>
        <dbReference type="SAM" id="Phobius"/>
    </source>
</evidence>
<dbReference type="GO" id="GO:0016020">
    <property type="term" value="C:membrane"/>
    <property type="evidence" value="ECO:0007669"/>
    <property type="project" value="InterPro"/>
</dbReference>
<evidence type="ECO:0000313" key="4">
    <source>
        <dbReference type="EMBL" id="KAH7638907.1"/>
    </source>
</evidence>
<dbReference type="PANTHER" id="PTHR47049:SF2">
    <property type="entry name" value="PIEZO-TYPE MECHANOSENSITIVE ION CHANNEL HOMOLOG"/>
    <property type="match status" value="1"/>
</dbReference>
<gene>
    <name evidence="4" type="ORF">HUG17_2940</name>
</gene>
<reference evidence="4" key="2">
    <citation type="journal article" date="2021" name="World Allergy Organ. J.">
        <title>Chromosome-level assembly of Dermatophagoides farinae genome and transcriptome reveals two novel allergens Der f 37 and Der f 39.</title>
        <authorList>
            <person name="Chen J."/>
            <person name="Cai Z."/>
            <person name="Fan D."/>
            <person name="Hu J."/>
            <person name="Hou Y."/>
            <person name="He Y."/>
            <person name="Zhang Z."/>
            <person name="Zhao Z."/>
            <person name="Gao P."/>
            <person name="Hu W."/>
            <person name="Sun J."/>
            <person name="Li J."/>
            <person name="Ji K."/>
        </authorList>
    </citation>
    <scope>NUCLEOTIDE SEQUENCE</scope>
    <source>
        <strain evidence="4">JKM2019</strain>
    </source>
</reference>
<dbReference type="GO" id="GO:0008381">
    <property type="term" value="F:mechanosensitive monoatomic ion channel activity"/>
    <property type="evidence" value="ECO:0007669"/>
    <property type="project" value="InterPro"/>
</dbReference>